<dbReference type="GeneTree" id="ENSGT00390000010491"/>
<dbReference type="Ensembl" id="ENSFCTT00005053256.1">
    <property type="protein sequence ID" value="ENSFCTP00005039129.1"/>
    <property type="gene ID" value="ENSFCTG00005018516.1"/>
</dbReference>
<protein>
    <recommendedName>
        <fullName evidence="7">Large ribosomal subunit protein mL42</fullName>
    </recommendedName>
</protein>
<dbReference type="InterPro" id="IPR019346">
    <property type="entry name" value="Ribosomal_mL42"/>
</dbReference>
<dbReference type="Pfam" id="PF10210">
    <property type="entry name" value="MRP-S32"/>
    <property type="match status" value="1"/>
</dbReference>
<evidence type="ECO:0000256" key="3">
    <source>
        <dbReference type="ARBA" id="ARBA00022946"/>
    </source>
</evidence>
<comment type="similarity">
    <text evidence="2">Belongs to the mitochondrion-specific ribosomal protein mL42 family.</text>
</comment>
<keyword evidence="3" id="KW-0809">Transit peptide</keyword>
<evidence type="ECO:0000313" key="9">
    <source>
        <dbReference type="Proteomes" id="UP000823872"/>
    </source>
</evidence>
<reference evidence="8" key="2">
    <citation type="submission" date="2025-08" db="UniProtKB">
        <authorList>
            <consortium name="Ensembl"/>
        </authorList>
    </citation>
    <scope>IDENTIFICATION</scope>
    <source>
        <strain evidence="8">breed Abyssinian</strain>
    </source>
</reference>
<gene>
    <name evidence="8" type="primary">MRPL42</name>
</gene>
<evidence type="ECO:0000256" key="7">
    <source>
        <dbReference type="ARBA" id="ARBA00035189"/>
    </source>
</evidence>
<organism evidence="8 9">
    <name type="scientific">Felis catus</name>
    <name type="common">Cat</name>
    <name type="synonym">Felis silvestris catus</name>
    <dbReference type="NCBI Taxonomy" id="9685"/>
    <lineage>
        <taxon>Eukaryota</taxon>
        <taxon>Metazoa</taxon>
        <taxon>Chordata</taxon>
        <taxon>Craniata</taxon>
        <taxon>Vertebrata</taxon>
        <taxon>Euteleostomi</taxon>
        <taxon>Mammalia</taxon>
        <taxon>Eutheria</taxon>
        <taxon>Laurasiatheria</taxon>
        <taxon>Carnivora</taxon>
        <taxon>Feliformia</taxon>
        <taxon>Felidae</taxon>
        <taxon>Felinae</taxon>
        <taxon>Felis</taxon>
    </lineage>
</organism>
<dbReference type="PANTHER" id="PTHR13450">
    <property type="entry name" value="MITOCHONDRIAL 39S RIBOSOMAL PROTEIN L42"/>
    <property type="match status" value="1"/>
</dbReference>
<reference evidence="8 9" key="1">
    <citation type="submission" date="2021-02" db="EMBL/GenBank/DDBJ databases">
        <title>Safari Cat Assemblies.</title>
        <authorList>
            <person name="Bredemeyer K.R."/>
            <person name="Murphy W.J."/>
        </authorList>
    </citation>
    <scope>NUCLEOTIDE SEQUENCE [LARGE SCALE GENOMIC DNA]</scope>
</reference>
<sequence length="145" mass="16928">MAAAAVKREISNRTIWKHLFPIQNRALYCVCHKPTLEFALTSDDRVTVCYHPSVDIPYEHTKPTPPPDPVHNNEETHDQVLKTRLQGKNEHFEQEPMIEQRSKMFFTKHRLCPRGHVRYLISTQVMIPGSWDQVLHCAEPGTYLR</sequence>
<reference evidence="8" key="3">
    <citation type="submission" date="2025-09" db="UniProtKB">
        <authorList>
            <consortium name="Ensembl"/>
        </authorList>
    </citation>
    <scope>IDENTIFICATION</scope>
    <source>
        <strain evidence="8">breed Abyssinian</strain>
    </source>
</reference>
<evidence type="ECO:0000256" key="4">
    <source>
        <dbReference type="ARBA" id="ARBA00022980"/>
    </source>
</evidence>
<comment type="subcellular location">
    <subcellularLocation>
        <location evidence="1">Mitochondrion</location>
    </subcellularLocation>
</comment>
<accession>A0ABI7YWL1</accession>
<keyword evidence="4" id="KW-0689">Ribosomal protein</keyword>
<dbReference type="PANTHER" id="PTHR13450:SF4">
    <property type="entry name" value="LARGE RIBOSOMAL SUBUNIT PROTEIN ML42"/>
    <property type="match status" value="1"/>
</dbReference>
<evidence type="ECO:0000256" key="5">
    <source>
        <dbReference type="ARBA" id="ARBA00023128"/>
    </source>
</evidence>
<name>A0ABI7YWL1_FELCA</name>
<evidence type="ECO:0000313" key="8">
    <source>
        <dbReference type="Ensembl" id="ENSFCTP00005039129.1"/>
    </source>
</evidence>
<evidence type="ECO:0000256" key="2">
    <source>
        <dbReference type="ARBA" id="ARBA00005556"/>
    </source>
</evidence>
<keyword evidence="5" id="KW-0496">Mitochondrion</keyword>
<dbReference type="Proteomes" id="UP000823872">
    <property type="component" value="Chromosome B1"/>
</dbReference>
<evidence type="ECO:0000256" key="1">
    <source>
        <dbReference type="ARBA" id="ARBA00004173"/>
    </source>
</evidence>
<keyword evidence="9" id="KW-1185">Reference proteome</keyword>
<proteinExistence type="inferred from homology"/>
<keyword evidence="6" id="KW-0687">Ribonucleoprotein</keyword>
<evidence type="ECO:0000256" key="6">
    <source>
        <dbReference type="ARBA" id="ARBA00023274"/>
    </source>
</evidence>